<dbReference type="PROSITE" id="PS51729">
    <property type="entry name" value="GNAT_YJDJ"/>
    <property type="match status" value="1"/>
</dbReference>
<dbReference type="RefSeq" id="WP_189641873.1">
    <property type="nucleotide sequence ID" value="NZ_BNAL01000002.1"/>
</dbReference>
<dbReference type="InterPro" id="IPR016181">
    <property type="entry name" value="Acyl_CoA_acyltransferase"/>
</dbReference>
<evidence type="ECO:0000259" key="1">
    <source>
        <dbReference type="PROSITE" id="PS51186"/>
    </source>
</evidence>
<dbReference type="Gene3D" id="3.40.630.30">
    <property type="match status" value="1"/>
</dbReference>
<dbReference type="Proteomes" id="UP000632154">
    <property type="component" value="Unassembled WGS sequence"/>
</dbReference>
<dbReference type="CDD" id="cd04301">
    <property type="entry name" value="NAT_SF"/>
    <property type="match status" value="1"/>
</dbReference>
<name>A0ABQ3JY92_9DEIO</name>
<dbReference type="PANTHER" id="PTHR31435">
    <property type="entry name" value="PROTEIN NATD1"/>
    <property type="match status" value="1"/>
</dbReference>
<gene>
    <name evidence="3" type="ORF">GCM10017783_02690</name>
</gene>
<sequence>MQLDIRHNETKQRYEAYQGEQLVGHLDYEDLGNAALLTHTEIDPESGGQGYGSELVTGALEGFRQQGKLIVPQCAFVTSFLQKNPEYLELVHPNQRGQLGMEERENR</sequence>
<feature type="domain" description="N-acetyltransferase" evidence="1">
    <location>
        <begin position="1"/>
        <end position="107"/>
    </location>
</feature>
<dbReference type="PROSITE" id="PS51186">
    <property type="entry name" value="GNAT"/>
    <property type="match status" value="1"/>
</dbReference>
<accession>A0ABQ3JY92</accession>
<keyword evidence="4" id="KW-1185">Reference proteome</keyword>
<comment type="caution">
    <text evidence="3">The sequence shown here is derived from an EMBL/GenBank/DDBJ whole genome shotgun (WGS) entry which is preliminary data.</text>
</comment>
<organism evidence="3 4">
    <name type="scientific">Deinococcus piscis</name>
    <dbReference type="NCBI Taxonomy" id="394230"/>
    <lineage>
        <taxon>Bacteria</taxon>
        <taxon>Thermotogati</taxon>
        <taxon>Deinococcota</taxon>
        <taxon>Deinococci</taxon>
        <taxon>Deinococcales</taxon>
        <taxon>Deinococcaceae</taxon>
        <taxon>Deinococcus</taxon>
    </lineage>
</organism>
<dbReference type="SUPFAM" id="SSF55729">
    <property type="entry name" value="Acyl-CoA N-acyltransferases (Nat)"/>
    <property type="match status" value="1"/>
</dbReference>
<feature type="domain" description="N-acetyltransferase" evidence="2">
    <location>
        <begin position="6"/>
        <end position="92"/>
    </location>
</feature>
<dbReference type="InterPro" id="IPR000182">
    <property type="entry name" value="GNAT_dom"/>
</dbReference>
<reference evidence="4" key="1">
    <citation type="journal article" date="2019" name="Int. J. Syst. Evol. Microbiol.">
        <title>The Global Catalogue of Microorganisms (GCM) 10K type strain sequencing project: providing services to taxonomists for standard genome sequencing and annotation.</title>
        <authorList>
            <consortium name="The Broad Institute Genomics Platform"/>
            <consortium name="The Broad Institute Genome Sequencing Center for Infectious Disease"/>
            <person name="Wu L."/>
            <person name="Ma J."/>
        </authorList>
    </citation>
    <scope>NUCLEOTIDE SEQUENCE [LARGE SCALE GENOMIC DNA]</scope>
    <source>
        <strain evidence="4">CGMCC 1.18439</strain>
    </source>
</reference>
<dbReference type="Pfam" id="PF14542">
    <property type="entry name" value="Acetyltransf_CG"/>
    <property type="match status" value="1"/>
</dbReference>
<dbReference type="InterPro" id="IPR031165">
    <property type="entry name" value="GNAT_YJDJ"/>
</dbReference>
<dbReference type="InterPro" id="IPR045057">
    <property type="entry name" value="Gcn5-rel_NAT"/>
</dbReference>
<evidence type="ECO:0000259" key="2">
    <source>
        <dbReference type="PROSITE" id="PS51729"/>
    </source>
</evidence>
<evidence type="ECO:0000313" key="4">
    <source>
        <dbReference type="Proteomes" id="UP000632154"/>
    </source>
</evidence>
<dbReference type="EMBL" id="BNAL01000002">
    <property type="protein sequence ID" value="GHF94139.1"/>
    <property type="molecule type" value="Genomic_DNA"/>
</dbReference>
<proteinExistence type="predicted"/>
<protein>
    <submittedName>
        <fullName evidence="3">N-acetyltransferase</fullName>
    </submittedName>
</protein>
<dbReference type="PANTHER" id="PTHR31435:SF10">
    <property type="entry name" value="BSR4717 PROTEIN"/>
    <property type="match status" value="1"/>
</dbReference>
<evidence type="ECO:0000313" key="3">
    <source>
        <dbReference type="EMBL" id="GHF94139.1"/>
    </source>
</evidence>